<evidence type="ECO:0000313" key="2">
    <source>
        <dbReference type="EMBL" id="CAL1274121.1"/>
    </source>
</evidence>
<accession>A0AAV1ZUP7</accession>
<dbReference type="EMBL" id="CAXIEN010000074">
    <property type="protein sequence ID" value="CAL1274121.1"/>
    <property type="molecule type" value="Genomic_DNA"/>
</dbReference>
<gene>
    <name evidence="2" type="ORF">LARSCL_LOCUS7299</name>
</gene>
<comment type="caution">
    <text evidence="2">The sequence shown here is derived from an EMBL/GenBank/DDBJ whole genome shotgun (WGS) entry which is preliminary data.</text>
</comment>
<dbReference type="AlphaFoldDB" id="A0AAV1ZUP7"/>
<proteinExistence type="predicted"/>
<name>A0AAV1ZUP7_9ARAC</name>
<keyword evidence="3" id="KW-1185">Reference proteome</keyword>
<feature type="region of interest" description="Disordered" evidence="1">
    <location>
        <begin position="70"/>
        <end position="91"/>
    </location>
</feature>
<sequence length="91" mass="10400">MVIDNKRVYVCWRSTGQTARDDTTKFGRNILWRTRLLPVRTERPHGAQLQYEARNIHGFPIASGPKFELATSASGRIKSRKNRTKNGGETK</sequence>
<evidence type="ECO:0000313" key="3">
    <source>
        <dbReference type="Proteomes" id="UP001497382"/>
    </source>
</evidence>
<dbReference type="Proteomes" id="UP001497382">
    <property type="component" value="Unassembled WGS sequence"/>
</dbReference>
<reference evidence="2 3" key="1">
    <citation type="submission" date="2024-04" db="EMBL/GenBank/DDBJ databases">
        <authorList>
            <person name="Rising A."/>
            <person name="Reimegard J."/>
            <person name="Sonavane S."/>
            <person name="Akerstrom W."/>
            <person name="Nylinder S."/>
            <person name="Hedman E."/>
            <person name="Kallberg Y."/>
        </authorList>
    </citation>
    <scope>NUCLEOTIDE SEQUENCE [LARGE SCALE GENOMIC DNA]</scope>
</reference>
<organism evidence="2 3">
    <name type="scientific">Larinioides sclopetarius</name>
    <dbReference type="NCBI Taxonomy" id="280406"/>
    <lineage>
        <taxon>Eukaryota</taxon>
        <taxon>Metazoa</taxon>
        <taxon>Ecdysozoa</taxon>
        <taxon>Arthropoda</taxon>
        <taxon>Chelicerata</taxon>
        <taxon>Arachnida</taxon>
        <taxon>Araneae</taxon>
        <taxon>Araneomorphae</taxon>
        <taxon>Entelegynae</taxon>
        <taxon>Araneoidea</taxon>
        <taxon>Araneidae</taxon>
        <taxon>Larinioides</taxon>
    </lineage>
</organism>
<protein>
    <submittedName>
        <fullName evidence="2">Uncharacterized protein</fullName>
    </submittedName>
</protein>
<evidence type="ECO:0000256" key="1">
    <source>
        <dbReference type="SAM" id="MobiDB-lite"/>
    </source>
</evidence>